<dbReference type="SUPFAM" id="SSF52266">
    <property type="entry name" value="SGNH hydrolase"/>
    <property type="match status" value="1"/>
</dbReference>
<dbReference type="InterPro" id="IPR036514">
    <property type="entry name" value="SGNH_hydro_sf"/>
</dbReference>
<organism evidence="2">
    <name type="scientific">bioreactor metagenome</name>
    <dbReference type="NCBI Taxonomy" id="1076179"/>
    <lineage>
        <taxon>unclassified sequences</taxon>
        <taxon>metagenomes</taxon>
        <taxon>ecological metagenomes</taxon>
    </lineage>
</organism>
<sequence length="223" mass="25213">MAEGYKQWIEVLKPYINDPQTPKSKYEGAYYLTRLKAHRAETIAPNSIVFIGNSITEQGWWNMLFKSKNIVNRGIGGDNTYGILNRLPEIMQTKPSKVFLMDGINDITAGRGVEEISDNILKMIEICRTISPATTLYIQNVLPLNYDCLAYNGLKGKNTEVVKLNAKLKEICAENRITYIDIASLVSDNSGQLKATLTKDGIHLQPEGYQIWAAYLKKMKYIK</sequence>
<gene>
    <name evidence="2" type="ORF">SDC9_170215</name>
</gene>
<dbReference type="PANTHER" id="PTHR30383">
    <property type="entry name" value="THIOESTERASE 1/PROTEASE 1/LYSOPHOSPHOLIPASE L1"/>
    <property type="match status" value="1"/>
</dbReference>
<dbReference type="PANTHER" id="PTHR30383:SF5">
    <property type="entry name" value="SGNH HYDROLASE-TYPE ESTERASE DOMAIN-CONTAINING PROTEIN"/>
    <property type="match status" value="1"/>
</dbReference>
<dbReference type="EMBL" id="VSSQ01071161">
    <property type="protein sequence ID" value="MPN22831.1"/>
    <property type="molecule type" value="Genomic_DNA"/>
</dbReference>
<comment type="caution">
    <text evidence="2">The sequence shown here is derived from an EMBL/GenBank/DDBJ whole genome shotgun (WGS) entry which is preliminary data.</text>
</comment>
<evidence type="ECO:0000259" key="1">
    <source>
        <dbReference type="Pfam" id="PF13472"/>
    </source>
</evidence>
<evidence type="ECO:0000313" key="2">
    <source>
        <dbReference type="EMBL" id="MPN22831.1"/>
    </source>
</evidence>
<reference evidence="2" key="1">
    <citation type="submission" date="2019-08" db="EMBL/GenBank/DDBJ databases">
        <authorList>
            <person name="Kucharzyk K."/>
            <person name="Murdoch R.W."/>
            <person name="Higgins S."/>
            <person name="Loffler F."/>
        </authorList>
    </citation>
    <scope>NUCLEOTIDE SEQUENCE</scope>
</reference>
<dbReference type="Gene3D" id="3.40.50.1110">
    <property type="entry name" value="SGNH hydrolase"/>
    <property type="match status" value="1"/>
</dbReference>
<dbReference type="GO" id="GO:0004622">
    <property type="term" value="F:phosphatidylcholine lysophospholipase activity"/>
    <property type="evidence" value="ECO:0007669"/>
    <property type="project" value="TreeGrafter"/>
</dbReference>
<dbReference type="AlphaFoldDB" id="A0A645G7F7"/>
<feature type="domain" description="SGNH hydrolase-type esterase" evidence="1">
    <location>
        <begin position="50"/>
        <end position="211"/>
    </location>
</feature>
<name>A0A645G7F7_9ZZZZ</name>
<dbReference type="InterPro" id="IPR051532">
    <property type="entry name" value="Ester_Hydrolysis_Enzymes"/>
</dbReference>
<dbReference type="Pfam" id="PF13472">
    <property type="entry name" value="Lipase_GDSL_2"/>
    <property type="match status" value="1"/>
</dbReference>
<protein>
    <recommendedName>
        <fullName evidence="1">SGNH hydrolase-type esterase domain-containing protein</fullName>
    </recommendedName>
</protein>
<dbReference type="InterPro" id="IPR013830">
    <property type="entry name" value="SGNH_hydro"/>
</dbReference>
<accession>A0A645G7F7</accession>
<proteinExistence type="predicted"/>